<dbReference type="EMBL" id="JAQQXS010000008">
    <property type="protein sequence ID" value="MDC8785625.1"/>
    <property type="molecule type" value="Genomic_DNA"/>
</dbReference>
<comment type="caution">
    <text evidence="2">The sequence shown here is derived from an EMBL/GenBank/DDBJ whole genome shotgun (WGS) entry which is preliminary data.</text>
</comment>
<dbReference type="RefSeq" id="WP_273596738.1">
    <property type="nucleotide sequence ID" value="NZ_JAQQXS010000008.1"/>
</dbReference>
<accession>A0ABT5KRR4</accession>
<reference evidence="2 3" key="1">
    <citation type="submission" date="2022-10" db="EMBL/GenBank/DDBJ databases">
        <title>paucibacter sp. hw8 Genome sequencing.</title>
        <authorList>
            <person name="Park S."/>
        </authorList>
    </citation>
    <scope>NUCLEOTIDE SEQUENCE [LARGE SCALE GENOMIC DNA]</scope>
    <source>
        <strain evidence="3">hw8</strain>
    </source>
</reference>
<dbReference type="InterPro" id="IPR013766">
    <property type="entry name" value="Thioredoxin_domain"/>
</dbReference>
<sequence>MNATVPPTDAHARHAGTTLVACLCAAWCRTCDSYHDTFAELRQQFPGYRFIWVDIEDDEELVGDLDVETFPTLLIGVGEQLRFIGPVTPQLSTAQRLLESTAQTTRAVTQASPAAQALLVRLQSSC</sequence>
<dbReference type="SUPFAM" id="SSF52833">
    <property type="entry name" value="Thioredoxin-like"/>
    <property type="match status" value="1"/>
</dbReference>
<feature type="domain" description="Thioredoxin" evidence="1">
    <location>
        <begin position="1"/>
        <end position="103"/>
    </location>
</feature>
<dbReference type="InterPro" id="IPR036249">
    <property type="entry name" value="Thioredoxin-like_sf"/>
</dbReference>
<evidence type="ECO:0000259" key="1">
    <source>
        <dbReference type="PROSITE" id="PS51352"/>
    </source>
</evidence>
<gene>
    <name evidence="2" type="ORF">PRZ01_10520</name>
</gene>
<dbReference type="CDD" id="cd02947">
    <property type="entry name" value="TRX_family"/>
    <property type="match status" value="1"/>
</dbReference>
<protein>
    <submittedName>
        <fullName evidence="2">Thioredoxin family protein</fullName>
    </submittedName>
</protein>
<dbReference type="Proteomes" id="UP001219862">
    <property type="component" value="Unassembled WGS sequence"/>
</dbReference>
<evidence type="ECO:0000313" key="2">
    <source>
        <dbReference type="EMBL" id="MDC8785625.1"/>
    </source>
</evidence>
<proteinExistence type="predicted"/>
<keyword evidence="3" id="KW-1185">Reference proteome</keyword>
<dbReference type="Gene3D" id="3.40.30.10">
    <property type="entry name" value="Glutaredoxin"/>
    <property type="match status" value="1"/>
</dbReference>
<dbReference type="PROSITE" id="PS51352">
    <property type="entry name" value="THIOREDOXIN_2"/>
    <property type="match status" value="1"/>
</dbReference>
<organism evidence="2 3">
    <name type="scientific">Roseateles koreensis</name>
    <dbReference type="NCBI Taxonomy" id="2987526"/>
    <lineage>
        <taxon>Bacteria</taxon>
        <taxon>Pseudomonadati</taxon>
        <taxon>Pseudomonadota</taxon>
        <taxon>Betaproteobacteria</taxon>
        <taxon>Burkholderiales</taxon>
        <taxon>Sphaerotilaceae</taxon>
        <taxon>Roseateles</taxon>
    </lineage>
</organism>
<evidence type="ECO:0000313" key="3">
    <source>
        <dbReference type="Proteomes" id="UP001219862"/>
    </source>
</evidence>
<dbReference type="Pfam" id="PF00085">
    <property type="entry name" value="Thioredoxin"/>
    <property type="match status" value="1"/>
</dbReference>
<name>A0ABT5KRR4_9BURK</name>